<keyword evidence="3" id="KW-0949">S-adenosyl-L-methionine</keyword>
<dbReference type="eggNOG" id="KOG1338">
    <property type="taxonomic scope" value="Eukaryota"/>
</dbReference>
<dbReference type="InterPro" id="IPR015353">
    <property type="entry name" value="Rubisco_LSMT_subst-bd"/>
</dbReference>
<dbReference type="PANTHER" id="PTHR13271:SF34">
    <property type="entry name" value="N-LYSINE METHYLTRANSFERASE SETD6"/>
    <property type="match status" value="1"/>
</dbReference>
<dbReference type="SUPFAM" id="SSF82199">
    <property type="entry name" value="SET domain"/>
    <property type="match status" value="1"/>
</dbReference>
<dbReference type="GO" id="GO:0005634">
    <property type="term" value="C:nucleus"/>
    <property type="evidence" value="ECO:0007669"/>
    <property type="project" value="TreeGrafter"/>
</dbReference>
<evidence type="ECO:0000259" key="5">
    <source>
        <dbReference type="PROSITE" id="PS50280"/>
    </source>
</evidence>
<dbReference type="Gene3D" id="3.90.1420.10">
    <property type="entry name" value="Rubisco LSMT, substrate-binding domain"/>
    <property type="match status" value="1"/>
</dbReference>
<dbReference type="Pfam" id="PF00856">
    <property type="entry name" value="SET"/>
    <property type="match status" value="1"/>
</dbReference>
<proteinExistence type="predicted"/>
<dbReference type="PANTHER" id="PTHR13271">
    <property type="entry name" value="UNCHARACTERIZED PUTATIVE METHYLTRANSFERASE"/>
    <property type="match status" value="1"/>
</dbReference>
<evidence type="ECO:0000313" key="7">
    <source>
        <dbReference type="Proteomes" id="UP000019373"/>
    </source>
</evidence>
<dbReference type="RefSeq" id="XP_007805319.1">
    <property type="nucleotide sequence ID" value="XM_007807128.1"/>
</dbReference>
<dbReference type="GeneID" id="19243246"/>
<dbReference type="AlphaFoldDB" id="U1GBI0"/>
<dbReference type="FunFam" id="3.90.1410.10:FF:000007">
    <property type="entry name" value="Ribosomal lysine N-methyltransferase 4"/>
    <property type="match status" value="1"/>
</dbReference>
<feature type="compositionally biased region" description="Polar residues" evidence="4">
    <location>
        <begin position="497"/>
        <end position="509"/>
    </location>
</feature>
<dbReference type="InterPro" id="IPR046341">
    <property type="entry name" value="SET_dom_sf"/>
</dbReference>
<feature type="region of interest" description="Disordered" evidence="4">
    <location>
        <begin position="473"/>
        <end position="509"/>
    </location>
</feature>
<dbReference type="OMA" id="RVDWWLE"/>
<dbReference type="InterPro" id="IPR050600">
    <property type="entry name" value="SETD3_SETD6_MTase"/>
</dbReference>
<feature type="compositionally biased region" description="Acidic residues" evidence="4">
    <location>
        <begin position="217"/>
        <end position="230"/>
    </location>
</feature>
<reference evidence="7" key="1">
    <citation type="journal article" date="2014" name="BMC Genomics">
        <title>Genome characteristics reveal the impact of lichenization on lichen-forming fungus Endocarpon pusillum Hedwig (Verrucariales, Ascomycota).</title>
        <authorList>
            <person name="Wang Y.-Y."/>
            <person name="Liu B."/>
            <person name="Zhang X.-Y."/>
            <person name="Zhou Q.-M."/>
            <person name="Zhang T."/>
            <person name="Li H."/>
            <person name="Yu Y.-F."/>
            <person name="Zhang X.-L."/>
            <person name="Hao X.-Y."/>
            <person name="Wang M."/>
            <person name="Wang L."/>
            <person name="Wei J.-C."/>
        </authorList>
    </citation>
    <scope>NUCLEOTIDE SEQUENCE [LARGE SCALE GENOMIC DNA]</scope>
    <source>
        <strain evidence="7">Z07020 / HMAS-L-300199</strain>
    </source>
</reference>
<keyword evidence="7" id="KW-1185">Reference proteome</keyword>
<keyword evidence="2" id="KW-0808">Transferase</keyword>
<sequence>MSLVMAEEQTENAADHFQGLSSNFLKWFKSNPGTRLSTKITLADLRSRGAGRGVFTNAAISTGEELFAIPRNLVLHTTNSELYSKIPDLFAELGPWDSLILVLIYEYLHRDSSPWFPYLQLLPTTFDTLMFWTPAELLELQGSAVVDKIGKESAEENWNHTIFPIMMENEALFPLSTENATDRQRQLLQLAHMTGSMIMAYAFDLDADSYGNSDQNAADEGDSDLTEDEDNPTKGMVAFADMLNADAHRNNARLFHEDDFLIMKATKAIGAEEEVFNDYGPLPRSDLLRMYGYVTDNYSTFDVVEISADLIENVAASSGMDRSYLIQKRRDLESLGLIDDAFVIVRPESGSTLDEIIPVDLRMLITAFCQPGENFHPSKLSQNVKESSLALSEACLLFTSITNRLGDYKSSLQEDLDILEKLKSKDNHPLPDGVSHKRYEMAVQVRKGEKEILQQVMQQLRDFVDAHTRQIAGDPAKRKRNEIETTGLSKKRLMPEQFNSFSTSEAHDQ</sequence>
<dbReference type="PROSITE" id="PS50280">
    <property type="entry name" value="SET"/>
    <property type="match status" value="1"/>
</dbReference>
<dbReference type="Gene3D" id="3.90.1410.10">
    <property type="entry name" value="set domain protein methyltransferase, domain 1"/>
    <property type="match status" value="1"/>
</dbReference>
<protein>
    <recommendedName>
        <fullName evidence="5">SET domain-containing protein</fullName>
    </recommendedName>
</protein>
<dbReference type="EMBL" id="KE721475">
    <property type="protein sequence ID" value="ERF69046.1"/>
    <property type="molecule type" value="Genomic_DNA"/>
</dbReference>
<dbReference type="Proteomes" id="UP000019373">
    <property type="component" value="Unassembled WGS sequence"/>
</dbReference>
<feature type="domain" description="SET" evidence="5">
    <location>
        <begin position="38"/>
        <end position="280"/>
    </location>
</feature>
<dbReference type="OrthoDB" id="341421at2759"/>
<feature type="region of interest" description="Disordered" evidence="4">
    <location>
        <begin position="212"/>
        <end position="232"/>
    </location>
</feature>
<dbReference type="GO" id="GO:0016279">
    <property type="term" value="F:protein-lysine N-methyltransferase activity"/>
    <property type="evidence" value="ECO:0007669"/>
    <property type="project" value="TreeGrafter"/>
</dbReference>
<accession>U1GBI0</accession>
<keyword evidence="1" id="KW-0489">Methyltransferase</keyword>
<dbReference type="SUPFAM" id="SSF81822">
    <property type="entry name" value="RuBisCo LSMT C-terminal, substrate-binding domain"/>
    <property type="match status" value="1"/>
</dbReference>
<evidence type="ECO:0000256" key="3">
    <source>
        <dbReference type="ARBA" id="ARBA00022691"/>
    </source>
</evidence>
<organism evidence="6 7">
    <name type="scientific">Endocarpon pusillum (strain Z07020 / HMAS-L-300199)</name>
    <name type="common">Lichen-forming fungus</name>
    <dbReference type="NCBI Taxonomy" id="1263415"/>
    <lineage>
        <taxon>Eukaryota</taxon>
        <taxon>Fungi</taxon>
        <taxon>Dikarya</taxon>
        <taxon>Ascomycota</taxon>
        <taxon>Pezizomycotina</taxon>
        <taxon>Eurotiomycetes</taxon>
        <taxon>Chaetothyriomycetidae</taxon>
        <taxon>Verrucariales</taxon>
        <taxon>Verrucariaceae</taxon>
        <taxon>Endocarpon</taxon>
    </lineage>
</organism>
<dbReference type="InterPro" id="IPR001214">
    <property type="entry name" value="SET_dom"/>
</dbReference>
<evidence type="ECO:0000256" key="2">
    <source>
        <dbReference type="ARBA" id="ARBA00022679"/>
    </source>
</evidence>
<name>U1GBI0_ENDPU</name>
<evidence type="ECO:0000256" key="1">
    <source>
        <dbReference type="ARBA" id="ARBA00022603"/>
    </source>
</evidence>
<dbReference type="GO" id="GO:0032259">
    <property type="term" value="P:methylation"/>
    <property type="evidence" value="ECO:0007669"/>
    <property type="project" value="UniProtKB-KW"/>
</dbReference>
<evidence type="ECO:0000256" key="4">
    <source>
        <dbReference type="SAM" id="MobiDB-lite"/>
    </source>
</evidence>
<dbReference type="InterPro" id="IPR036464">
    <property type="entry name" value="Rubisco_LSMT_subst-bd_sf"/>
</dbReference>
<evidence type="ECO:0000313" key="6">
    <source>
        <dbReference type="EMBL" id="ERF69046.1"/>
    </source>
</evidence>
<dbReference type="Pfam" id="PF09273">
    <property type="entry name" value="Rubis-subs-bind"/>
    <property type="match status" value="1"/>
</dbReference>
<gene>
    <name evidence="6" type="ORF">EPUS_08396</name>
</gene>
<dbReference type="HOGENOM" id="CLU_017135_0_0_1"/>